<sequence>MTLSTRNLTALPDIDGLRRLAQSLATLDAILSPEWEYRYYSFNRSWADGEMMASMRNGSGDRWFALFCAAGAALHGRVQGAPAAAVFGRLPSAFHDNLLHEPAFTAHESTFCIWRLEDDTRWSSGAAESAAGDDAAGLLEILDGQPARYVAFAGSYHERDLEPDDVAAIYAHRPLAPALVRRLNPDVDLAALADDLDEIGYPVESLDAP</sequence>
<protein>
    <submittedName>
        <fullName evidence="1">Uncharacterized protein</fullName>
    </submittedName>
</protein>
<dbReference type="RefSeq" id="WP_339093489.1">
    <property type="nucleotide sequence ID" value="NZ_LR743508.1"/>
</dbReference>
<name>A0A679JQG4_VARPD</name>
<accession>A0A679JQG4</accession>
<evidence type="ECO:0000313" key="1">
    <source>
        <dbReference type="EMBL" id="CAA2109537.1"/>
    </source>
</evidence>
<proteinExistence type="predicted"/>
<gene>
    <name evidence="1" type="ORF">VVAX_05808</name>
</gene>
<organism evidence="1">
    <name type="scientific">Variovorax paradoxus</name>
    <dbReference type="NCBI Taxonomy" id="34073"/>
    <lineage>
        <taxon>Bacteria</taxon>
        <taxon>Pseudomonadati</taxon>
        <taxon>Pseudomonadota</taxon>
        <taxon>Betaproteobacteria</taxon>
        <taxon>Burkholderiales</taxon>
        <taxon>Comamonadaceae</taxon>
        <taxon>Variovorax</taxon>
    </lineage>
</organism>
<reference evidence="1" key="1">
    <citation type="submission" date="2019-12" db="EMBL/GenBank/DDBJ databases">
        <authorList>
            <person name="Cremers G."/>
        </authorList>
    </citation>
    <scope>NUCLEOTIDE SEQUENCE</scope>
    <source>
        <strain evidence="1">Vvax</strain>
    </source>
</reference>
<dbReference type="AlphaFoldDB" id="A0A679JQG4"/>
<dbReference type="EMBL" id="LR743508">
    <property type="protein sequence ID" value="CAA2109537.1"/>
    <property type="molecule type" value="Genomic_DNA"/>
</dbReference>